<evidence type="ECO:0000313" key="4">
    <source>
        <dbReference type="EMBL" id="KAK2962460.1"/>
    </source>
</evidence>
<dbReference type="SMART" id="SM00128">
    <property type="entry name" value="IPPc"/>
    <property type="match status" value="1"/>
</dbReference>
<dbReference type="EC" id="3.1.3.86" evidence="4"/>
<dbReference type="GO" id="GO:0034485">
    <property type="term" value="F:phosphatidylinositol-3,4,5-trisphosphate 5-phosphatase activity"/>
    <property type="evidence" value="ECO:0007669"/>
    <property type="project" value="UniProtKB-EC"/>
</dbReference>
<dbReference type="InterPro" id="IPR046985">
    <property type="entry name" value="IP5"/>
</dbReference>
<feature type="domain" description="Inositol polyphosphate-related phosphatase" evidence="3">
    <location>
        <begin position="9"/>
        <end position="415"/>
    </location>
</feature>
<dbReference type="InterPro" id="IPR036691">
    <property type="entry name" value="Endo/exonu/phosph_ase_sf"/>
</dbReference>
<feature type="compositionally biased region" description="Polar residues" evidence="2">
    <location>
        <begin position="702"/>
        <end position="713"/>
    </location>
</feature>
<dbReference type="PANTHER" id="PTHR11200:SF275">
    <property type="entry name" value="LD06095P"/>
    <property type="match status" value="1"/>
</dbReference>
<feature type="compositionally biased region" description="Low complexity" evidence="2">
    <location>
        <begin position="757"/>
        <end position="779"/>
    </location>
</feature>
<dbReference type="Pfam" id="PF22669">
    <property type="entry name" value="Exo_endo_phos2"/>
    <property type="match status" value="2"/>
</dbReference>
<dbReference type="Proteomes" id="UP001281761">
    <property type="component" value="Unassembled WGS sequence"/>
</dbReference>
<evidence type="ECO:0000256" key="1">
    <source>
        <dbReference type="SAM" id="Coils"/>
    </source>
</evidence>
<keyword evidence="4" id="KW-0378">Hydrolase</keyword>
<evidence type="ECO:0000259" key="3">
    <source>
        <dbReference type="SMART" id="SM00128"/>
    </source>
</evidence>
<dbReference type="PANTHER" id="PTHR11200">
    <property type="entry name" value="INOSITOL 5-PHOSPHATASE"/>
    <property type="match status" value="1"/>
</dbReference>
<reference evidence="4 5" key="1">
    <citation type="journal article" date="2022" name="bioRxiv">
        <title>Genomics of Preaxostyla Flagellates Illuminates Evolutionary Transitions and the Path Towards Mitochondrial Loss.</title>
        <authorList>
            <person name="Novak L.V.F."/>
            <person name="Treitli S.C."/>
            <person name="Pyrih J."/>
            <person name="Halakuc P."/>
            <person name="Pipaliya S.V."/>
            <person name="Vacek V."/>
            <person name="Brzon O."/>
            <person name="Soukal P."/>
            <person name="Eme L."/>
            <person name="Dacks J.B."/>
            <person name="Karnkowska A."/>
            <person name="Elias M."/>
            <person name="Hampl V."/>
        </authorList>
    </citation>
    <scope>NUCLEOTIDE SEQUENCE [LARGE SCALE GENOMIC DNA]</scope>
    <source>
        <strain evidence="4">NAU3</strain>
        <tissue evidence="4">Gut</tissue>
    </source>
</reference>
<name>A0ABQ9YFG2_9EUKA</name>
<gene>
    <name evidence="4" type="ORF">BLNAU_2703</name>
</gene>
<feature type="coiled-coil region" evidence="1">
    <location>
        <begin position="480"/>
        <end position="569"/>
    </location>
</feature>
<feature type="compositionally biased region" description="Pro residues" evidence="2">
    <location>
        <begin position="739"/>
        <end position="748"/>
    </location>
</feature>
<sequence length="1107" mass="126548">MSKHTTALQDYLVFFGTWNVGTLPPPENLNDFLRKDRGAFDIYIVCFQEVIALKVKNVGKDSRTFQRWNAHILKALGSNYSIFLSRQLFGLGMTVFVTERSKQSISHVQTGEVSCGIFKPIPNKGAIILSFFLNSRPIAVVGSHLTSGREKNNRRHEDYLTIVNACSINVGSPTTIFHNPQISLFDHDYVFWLGDLNYRMDTRLSREIIEDLFLQEQKEQSKKRMARRQQKRTETALRTHATPNQPKNDLRNNPFEKQNDSSAIENQISPISKLLCYDQLLLHRLMNSAFSSFNEMRITFPPTYRYNSGTYVFDTSHKLQFPAWCDRILFHTSDPRVFSRRLHDSIRGRTQTIVKTTANQTSFVTSDIVQSSSSLIDDTHLFHLSPLLYDSVPFYTSSDHRPVIALFKLSLFDTSCFQFGSPFPIPAEPTDQPSPSVFPFPTPFKFQYKGRLERKEEDGTTQHQELLEAADDLAYFQFEKDDSKNLMEQLNSRIEALKEAERQKEEERQRTLEENERTLMKLEDNLALSIRLQELHRLKENEDFVSMEIQRLMAEKQTLQQTLNDTTAVLQKTLLWMDQLHQQVTQLENNSINVKVTASEFETLRKKQDEKIELIEAVTLKITVLEAKIKEQEETLAHLRPDLANQQRRFDALTADIEHLSTRTLTRTNSRSNFPRLTRQNSHLTTHFSLLQKEEQLTAAIQNQKEKPSSPSLKPTADPPPGGSKIKDLINRYNAGAAPNPPSLPLPRPTFQHANISSRSTPQSSPVSSPHSTSPSSTPMRVSHSRQPDVEIARLESELKLVRKEQENNNILIEQDRNKLIADREEVLVTLRSLQHKVSTLDTELHLSQDELAKLYEKLQTRNDELLQITRAIELLEFQMHSQQAIAEQLVCQSDDDPVFDMDFELISMIKQEEDTLQEEDSSSVDSDEEFVCVDYDPETMMPAPSAPIPPDIQTNPLVLSHQPNTTLPSIPFKRPVHQHVNIPVPPPSSQLELPTRNVRSGLVLQPPSDPFRYVTHPSIFSDQDHSLSNNGVLVHQSSPAKPNQPTPFSALELTQRAALLFCSPIPQWGVNRGTSKSSLDIVCRGILERRKIMEERALIPSPHGKR</sequence>
<evidence type="ECO:0000313" key="5">
    <source>
        <dbReference type="Proteomes" id="UP001281761"/>
    </source>
</evidence>
<dbReference type="Gene3D" id="3.60.10.10">
    <property type="entry name" value="Endonuclease/exonuclease/phosphatase"/>
    <property type="match status" value="1"/>
</dbReference>
<dbReference type="EMBL" id="JARBJD010000011">
    <property type="protein sequence ID" value="KAK2962460.1"/>
    <property type="molecule type" value="Genomic_DNA"/>
</dbReference>
<evidence type="ECO:0000256" key="2">
    <source>
        <dbReference type="SAM" id="MobiDB-lite"/>
    </source>
</evidence>
<feature type="region of interest" description="Disordered" evidence="2">
    <location>
        <begin position="702"/>
        <end position="788"/>
    </location>
</feature>
<feature type="region of interest" description="Disordered" evidence="2">
    <location>
        <begin position="219"/>
        <end position="262"/>
    </location>
</feature>
<dbReference type="SUPFAM" id="SSF56219">
    <property type="entry name" value="DNase I-like"/>
    <property type="match status" value="1"/>
</dbReference>
<proteinExistence type="predicted"/>
<accession>A0ABQ9YFG2</accession>
<keyword evidence="1" id="KW-0175">Coiled coil</keyword>
<keyword evidence="5" id="KW-1185">Reference proteome</keyword>
<feature type="coiled-coil region" evidence="1">
    <location>
        <begin position="615"/>
        <end position="663"/>
    </location>
</feature>
<organism evidence="4 5">
    <name type="scientific">Blattamonas nauphoetae</name>
    <dbReference type="NCBI Taxonomy" id="2049346"/>
    <lineage>
        <taxon>Eukaryota</taxon>
        <taxon>Metamonada</taxon>
        <taxon>Preaxostyla</taxon>
        <taxon>Oxymonadida</taxon>
        <taxon>Blattamonas</taxon>
    </lineage>
</organism>
<dbReference type="InterPro" id="IPR000300">
    <property type="entry name" value="IPPc"/>
</dbReference>
<protein>
    <submittedName>
        <fullName evidence="4">Inositol polyphosphate 5-phosphatase OCRL</fullName>
        <ecNumber evidence="4">3.1.3.86</ecNumber>
    </submittedName>
</protein>
<comment type="caution">
    <text evidence="4">The sequence shown here is derived from an EMBL/GenBank/DDBJ whole genome shotgun (WGS) entry which is preliminary data.</text>
</comment>